<comment type="catalytic activity">
    <reaction evidence="1">
        <text>Hydrolysis of terminal non-reducing beta-D-galactose residues in beta-D-galactosides.</text>
        <dbReference type="EC" id="3.2.1.23"/>
    </reaction>
</comment>
<dbReference type="GO" id="GO:0004565">
    <property type="term" value="F:beta-galactosidase activity"/>
    <property type="evidence" value="ECO:0007669"/>
    <property type="project" value="UniProtKB-EC"/>
</dbReference>
<dbReference type="PROSITE" id="PS00608">
    <property type="entry name" value="GLYCOSYL_HYDROL_F2_2"/>
    <property type="match status" value="1"/>
</dbReference>
<gene>
    <name evidence="10" type="ORF">SAMN04489747_1603</name>
</gene>
<dbReference type="STRING" id="675864.SAMN04489747_1603"/>
<evidence type="ECO:0000256" key="3">
    <source>
        <dbReference type="ARBA" id="ARBA00012756"/>
    </source>
</evidence>
<dbReference type="Pfam" id="PF02837">
    <property type="entry name" value="Glyco_hydro_2_N"/>
    <property type="match status" value="1"/>
</dbReference>
<protein>
    <recommendedName>
        <fullName evidence="4">Beta-galactosidase</fullName>
        <ecNumber evidence="3">3.2.1.23</ecNumber>
    </recommendedName>
    <alternativeName>
        <fullName evidence="7">Lactase</fullName>
    </alternativeName>
</protein>
<dbReference type="InterPro" id="IPR013783">
    <property type="entry name" value="Ig-like_fold"/>
</dbReference>
<evidence type="ECO:0000256" key="4">
    <source>
        <dbReference type="ARBA" id="ARBA00013303"/>
    </source>
</evidence>
<dbReference type="EMBL" id="LT629688">
    <property type="protein sequence ID" value="SDD72663.1"/>
    <property type="molecule type" value="Genomic_DNA"/>
</dbReference>
<dbReference type="Pfam" id="PF16353">
    <property type="entry name" value="LacZ_4"/>
    <property type="match status" value="1"/>
</dbReference>
<dbReference type="InterPro" id="IPR011013">
    <property type="entry name" value="Gal_mutarotase_sf_dom"/>
</dbReference>
<evidence type="ECO:0000256" key="8">
    <source>
        <dbReference type="SAM" id="MobiDB-lite"/>
    </source>
</evidence>
<comment type="similarity">
    <text evidence="2">Belongs to the glycosyl hydrolase 2 family.</text>
</comment>
<dbReference type="InterPro" id="IPR050347">
    <property type="entry name" value="Bact_Beta-galactosidase"/>
</dbReference>
<feature type="region of interest" description="Disordered" evidence="8">
    <location>
        <begin position="1"/>
        <end position="140"/>
    </location>
</feature>
<dbReference type="GO" id="GO:0009341">
    <property type="term" value="C:beta-galactosidase complex"/>
    <property type="evidence" value="ECO:0007669"/>
    <property type="project" value="InterPro"/>
</dbReference>
<dbReference type="SUPFAM" id="SSF49303">
    <property type="entry name" value="beta-Galactosidase/glucuronidase domain"/>
    <property type="match status" value="2"/>
</dbReference>
<dbReference type="PANTHER" id="PTHR46323:SF2">
    <property type="entry name" value="BETA-GALACTOSIDASE"/>
    <property type="match status" value="1"/>
</dbReference>
<dbReference type="InterPro" id="IPR006101">
    <property type="entry name" value="Glyco_hydro_2"/>
</dbReference>
<evidence type="ECO:0000256" key="6">
    <source>
        <dbReference type="ARBA" id="ARBA00023295"/>
    </source>
</evidence>
<feature type="domain" description="Beta galactosidase small chain/" evidence="9">
    <location>
        <begin position="856"/>
        <end position="1136"/>
    </location>
</feature>
<dbReference type="InterPro" id="IPR008979">
    <property type="entry name" value="Galactose-bd-like_sf"/>
</dbReference>
<evidence type="ECO:0000313" key="11">
    <source>
        <dbReference type="Proteomes" id="UP000198546"/>
    </source>
</evidence>
<organism evidence="10 11">
    <name type="scientific">Auraticoccus monumenti</name>
    <dbReference type="NCBI Taxonomy" id="675864"/>
    <lineage>
        <taxon>Bacteria</taxon>
        <taxon>Bacillati</taxon>
        <taxon>Actinomycetota</taxon>
        <taxon>Actinomycetes</taxon>
        <taxon>Propionibacteriales</taxon>
        <taxon>Propionibacteriaceae</taxon>
        <taxon>Auraticoccus</taxon>
    </lineage>
</organism>
<dbReference type="Pfam" id="PF02929">
    <property type="entry name" value="Bgal_small_N"/>
    <property type="match status" value="1"/>
</dbReference>
<dbReference type="Gene3D" id="2.60.120.260">
    <property type="entry name" value="Galactose-binding domain-like"/>
    <property type="match status" value="1"/>
</dbReference>
<evidence type="ECO:0000256" key="7">
    <source>
        <dbReference type="ARBA" id="ARBA00032230"/>
    </source>
</evidence>
<keyword evidence="11" id="KW-1185">Reference proteome</keyword>
<reference evidence="10 11" key="1">
    <citation type="submission" date="2016-10" db="EMBL/GenBank/DDBJ databases">
        <authorList>
            <person name="de Groot N.N."/>
        </authorList>
    </citation>
    <scope>NUCLEOTIDE SEQUENCE [LARGE SCALE GENOMIC DNA]</scope>
    <source>
        <strain evidence="10 11">MON 2.2</strain>
    </source>
</reference>
<evidence type="ECO:0000259" key="9">
    <source>
        <dbReference type="SMART" id="SM01038"/>
    </source>
</evidence>
<dbReference type="InterPro" id="IPR014718">
    <property type="entry name" value="GH-type_carb-bd"/>
</dbReference>
<keyword evidence="6" id="KW-0326">Glycosidase</keyword>
<dbReference type="InterPro" id="IPR004199">
    <property type="entry name" value="B-gal_small/dom_5"/>
</dbReference>
<accession>A0A1G6X415</accession>
<dbReference type="SUPFAM" id="SSF51445">
    <property type="entry name" value="(Trans)glycosidases"/>
    <property type="match status" value="1"/>
</dbReference>
<dbReference type="GO" id="GO:0030246">
    <property type="term" value="F:carbohydrate binding"/>
    <property type="evidence" value="ECO:0007669"/>
    <property type="project" value="InterPro"/>
</dbReference>
<dbReference type="Proteomes" id="UP000198546">
    <property type="component" value="Chromosome i"/>
</dbReference>
<dbReference type="InterPro" id="IPR006104">
    <property type="entry name" value="Glyco_hydro_2_N"/>
</dbReference>
<keyword evidence="5" id="KW-0378">Hydrolase</keyword>
<sequence length="1136" mass="122128">MSEAVEPTPAPGEGGTGEAPAPSTDDLSTGAAPTAASADAPSADVLAADSSEADVPAADSSAADVSAADVPPADAPATDGPAVDSPPADPGAGTTDAPSAQAEATGPSGTDVADVSYLTSTSPGRGARTAPRSWLHGDAPTLSLDGEWRFRLLPAVPGTAGAGGVLPAGEGPTDFADPGYDDSGWESITLPTHWVLRPDGAWGRPIYTNVQLPIPLDPPNVPDENPTGDHRLALDVPAGWTDGSERVLLRFDGVESTYRVWVNGAEVGVSTGSRLATEFDVTAHVRAGETNTVAVRVHQWSAATYLEDQDQWWLPGIFRDVTLVARPAAGITDLWLRAGYSGPVAGSGAGTLEVELDARPEAFPVTLSIAELDVHRTWESPEDVAPVELAEVEPWSAERPRLYEAVVSNAAETITQRVGFRTVSIEDGVLLVNGTRVLFHGVNRHETHPEQGRVFDEAHARADMALMKRFNVNAIRTSHYPPHPRVLDLADELGFWVVDECDLETHAFGSQDWAQNPSDDPAWREAYLERITKTVERDKNHACVVMWSLGNEAGTGENLAAMAGWVHHRDPSRPVHYEGDYTGQYTDVYSRMYSSIPETTAIGTDGDLSPLLGCTSTEGARQRTKPFILCEYVHAMGNGPGAIDQYEELFQNHPRLQGGFVWEWRDHGLWHTTPVAPDGSGGTRFLAYGGDFGEVVHDGNFVMDGLVLSDDTPSPGLHEYAAVVQPLRLAWSANRLTVDNLRHSTDTSDLRLRWRVEVEGDVVTRGTVKVPTVQPGKSSRITLDPGTPALDGEAWLTVEAELLEATAWAPSGHVVARGQFPLAPASQRPIALFDPGPAVLPARSTVPARLELGPAVLEHGVLTSLAGLPVSGPRPELWRAPTDNDRGKSFGSYADVDPWAEPKGRQAPSAEQTWRSQGLHRLVHRVVAVEAGEDRLVTRGVSMAANGRARLTCTTSYRLVRTEQGERLAVSVQLVPSRGWPSTWPRLGVRLDLPAEVDGAEWFGLGPNESYPDSRRAALVGTWALGVDELATPYSRPQETGHRSGLRRLSLTRAGRPVLELEAVADEQGRRPGFTLSRFTAQQLSEAAHPHELAQGEHTHLYLDAAQHGLGSRACGPDVWPTHALRPEARTLRFLV</sequence>
<dbReference type="AlphaFoldDB" id="A0A1G6X415"/>
<dbReference type="InterPro" id="IPR023230">
    <property type="entry name" value="Glyco_hydro_2_CS"/>
</dbReference>
<dbReference type="InterPro" id="IPR023232">
    <property type="entry name" value="Glyco_hydro_2_AS"/>
</dbReference>
<evidence type="ECO:0000313" key="10">
    <source>
        <dbReference type="EMBL" id="SDD72663.1"/>
    </source>
</evidence>
<evidence type="ECO:0000256" key="2">
    <source>
        <dbReference type="ARBA" id="ARBA00007401"/>
    </source>
</evidence>
<dbReference type="InterPro" id="IPR032312">
    <property type="entry name" value="LacZ_4"/>
</dbReference>
<name>A0A1G6X415_9ACTN</name>
<dbReference type="PANTHER" id="PTHR46323">
    <property type="entry name" value="BETA-GALACTOSIDASE"/>
    <property type="match status" value="1"/>
</dbReference>
<dbReference type="SUPFAM" id="SSF74650">
    <property type="entry name" value="Galactose mutarotase-like"/>
    <property type="match status" value="1"/>
</dbReference>
<dbReference type="SMART" id="SM01038">
    <property type="entry name" value="Bgal_small_N"/>
    <property type="match status" value="1"/>
</dbReference>
<feature type="compositionally biased region" description="Low complexity" evidence="8">
    <location>
        <begin position="18"/>
        <end position="83"/>
    </location>
</feature>
<proteinExistence type="inferred from homology"/>
<dbReference type="PROSITE" id="PS00719">
    <property type="entry name" value="GLYCOSYL_HYDROL_F2_1"/>
    <property type="match status" value="1"/>
</dbReference>
<dbReference type="Gene3D" id="3.20.20.80">
    <property type="entry name" value="Glycosidases"/>
    <property type="match status" value="1"/>
</dbReference>
<dbReference type="Gene3D" id="2.60.40.10">
    <property type="entry name" value="Immunoglobulins"/>
    <property type="match status" value="2"/>
</dbReference>
<dbReference type="EC" id="3.2.1.23" evidence="3"/>
<dbReference type="PRINTS" id="PR00132">
    <property type="entry name" value="GLHYDRLASE2"/>
</dbReference>
<dbReference type="Gene3D" id="2.70.98.10">
    <property type="match status" value="1"/>
</dbReference>
<dbReference type="SUPFAM" id="SSF49785">
    <property type="entry name" value="Galactose-binding domain-like"/>
    <property type="match status" value="1"/>
</dbReference>
<dbReference type="RefSeq" id="WP_231946555.1">
    <property type="nucleotide sequence ID" value="NZ_LT629688.1"/>
</dbReference>
<dbReference type="GO" id="GO:0005990">
    <property type="term" value="P:lactose catabolic process"/>
    <property type="evidence" value="ECO:0007669"/>
    <property type="project" value="TreeGrafter"/>
</dbReference>
<dbReference type="InterPro" id="IPR006103">
    <property type="entry name" value="Glyco_hydro_2_cat"/>
</dbReference>
<evidence type="ECO:0000256" key="5">
    <source>
        <dbReference type="ARBA" id="ARBA00022801"/>
    </source>
</evidence>
<dbReference type="InterPro" id="IPR017853">
    <property type="entry name" value="GH"/>
</dbReference>
<dbReference type="InterPro" id="IPR036156">
    <property type="entry name" value="Beta-gal/glucu_dom_sf"/>
</dbReference>
<dbReference type="Pfam" id="PF02836">
    <property type="entry name" value="Glyco_hydro_2_C"/>
    <property type="match status" value="1"/>
</dbReference>
<evidence type="ECO:0000256" key="1">
    <source>
        <dbReference type="ARBA" id="ARBA00001412"/>
    </source>
</evidence>